<accession>A0A1S8NCP8</accession>
<dbReference type="EMBL" id="LZYZ01000002">
    <property type="protein sequence ID" value="OOM14246.1"/>
    <property type="molecule type" value="Genomic_DNA"/>
</dbReference>
<dbReference type="Proteomes" id="UP000191154">
    <property type="component" value="Unassembled WGS sequence"/>
</dbReference>
<evidence type="ECO:0000313" key="3">
    <source>
        <dbReference type="Proteomes" id="UP000191154"/>
    </source>
</evidence>
<dbReference type="AlphaFoldDB" id="A0A1S8NCP8"/>
<evidence type="ECO:0000313" key="2">
    <source>
        <dbReference type="EMBL" id="OOM14246.1"/>
    </source>
</evidence>
<sequence>MGNSNNLNKEKGCSCNSKHVDKYEVALEEEKVKADSSQPCDPSNPDYPWVSCGIDKKSEDKK</sequence>
<protein>
    <submittedName>
        <fullName evidence="2">Uncharacterized protein</fullName>
    </submittedName>
</protein>
<proteinExistence type="predicted"/>
<name>A0A1S8NCP8_CLOSA</name>
<gene>
    <name evidence="2" type="ORF">CLOSAC_11190</name>
</gene>
<evidence type="ECO:0000256" key="1">
    <source>
        <dbReference type="SAM" id="MobiDB-lite"/>
    </source>
</evidence>
<feature type="region of interest" description="Disordered" evidence="1">
    <location>
        <begin position="29"/>
        <end position="62"/>
    </location>
</feature>
<reference evidence="2 3" key="1">
    <citation type="submission" date="2016-05" db="EMBL/GenBank/DDBJ databases">
        <title>Microbial solvent formation.</title>
        <authorList>
            <person name="Poehlein A."/>
            <person name="Montoya Solano J.D."/>
            <person name="Flitsch S."/>
            <person name="Krabben P."/>
            <person name="Duerre P."/>
            <person name="Daniel R."/>
        </authorList>
    </citation>
    <scope>NUCLEOTIDE SEQUENCE [LARGE SCALE GENOMIC DNA]</scope>
    <source>
        <strain evidence="2 3">L1-8</strain>
    </source>
</reference>
<dbReference type="RefSeq" id="WP_077864523.1">
    <property type="nucleotide sequence ID" value="NZ_LZYZ01000002.1"/>
</dbReference>
<organism evidence="2 3">
    <name type="scientific">Clostridium saccharobutylicum</name>
    <dbReference type="NCBI Taxonomy" id="169679"/>
    <lineage>
        <taxon>Bacteria</taxon>
        <taxon>Bacillati</taxon>
        <taxon>Bacillota</taxon>
        <taxon>Clostridia</taxon>
        <taxon>Eubacteriales</taxon>
        <taxon>Clostridiaceae</taxon>
        <taxon>Clostridium</taxon>
    </lineage>
</organism>
<comment type="caution">
    <text evidence="2">The sequence shown here is derived from an EMBL/GenBank/DDBJ whole genome shotgun (WGS) entry which is preliminary data.</text>
</comment>